<evidence type="ECO:0000313" key="14">
    <source>
        <dbReference type="EMBL" id="KAK3402062.1"/>
    </source>
</evidence>
<dbReference type="PANTHER" id="PTHR21330">
    <property type="entry name" value="E3 SUMO-PROTEIN LIGASE NSE2"/>
    <property type="match status" value="1"/>
</dbReference>
<feature type="coiled-coil region" evidence="11">
    <location>
        <begin position="115"/>
        <end position="142"/>
    </location>
</feature>
<evidence type="ECO:0000256" key="9">
    <source>
        <dbReference type="ARBA" id="ARBA00023242"/>
    </source>
</evidence>
<keyword evidence="5" id="KW-0479">Metal-binding</keyword>
<keyword evidence="11" id="KW-0175">Coiled coil</keyword>
<dbReference type="GO" id="GO:0061665">
    <property type="term" value="F:SUMO ligase activity"/>
    <property type="evidence" value="ECO:0007669"/>
    <property type="project" value="TreeGrafter"/>
</dbReference>
<evidence type="ECO:0000256" key="8">
    <source>
        <dbReference type="ARBA" id="ARBA00022833"/>
    </source>
</evidence>
<keyword evidence="7" id="KW-0833">Ubl conjugation pathway</keyword>
<dbReference type="Pfam" id="PF11789">
    <property type="entry name" value="zf-Nse"/>
    <property type="match status" value="1"/>
</dbReference>
<dbReference type="GO" id="GO:0008270">
    <property type="term" value="F:zinc ion binding"/>
    <property type="evidence" value="ECO:0007669"/>
    <property type="project" value="UniProtKB-KW"/>
</dbReference>
<dbReference type="GO" id="GO:0005634">
    <property type="term" value="C:nucleus"/>
    <property type="evidence" value="ECO:0007669"/>
    <property type="project" value="UniProtKB-SubCell"/>
</dbReference>
<evidence type="ECO:0000256" key="4">
    <source>
        <dbReference type="ARBA" id="ARBA00022679"/>
    </source>
</evidence>
<dbReference type="InterPro" id="IPR026846">
    <property type="entry name" value="Nse2(Mms21)"/>
</dbReference>
<evidence type="ECO:0000256" key="10">
    <source>
        <dbReference type="PROSITE-ProRule" id="PRU00452"/>
    </source>
</evidence>
<accession>A0AAE0PLL4</accession>
<reference evidence="14" key="2">
    <citation type="submission" date="2023-07" db="EMBL/GenBank/DDBJ databases">
        <authorList>
            <consortium name="Lawrence Berkeley National Laboratory"/>
            <person name="Haridas S."/>
            <person name="Hensen N."/>
            <person name="Bonometti L."/>
            <person name="Westerberg I."/>
            <person name="Brannstrom I.O."/>
            <person name="Guillou S."/>
            <person name="Cros-Aarteil S."/>
            <person name="Calhoun S."/>
            <person name="Kuo A."/>
            <person name="Mondo S."/>
            <person name="Pangilinan J."/>
            <person name="Riley R."/>
            <person name="LaButti K."/>
            <person name="Andreopoulos B."/>
            <person name="Lipzen A."/>
            <person name="Chen C."/>
            <person name="Yanf M."/>
            <person name="Daum C."/>
            <person name="Ng V."/>
            <person name="Clum A."/>
            <person name="Steindorff A."/>
            <person name="Ohm R."/>
            <person name="Martin F."/>
            <person name="Silar P."/>
            <person name="Natvig D."/>
            <person name="Lalanne C."/>
            <person name="Gautier V."/>
            <person name="Ament-velasquez S.L."/>
            <person name="Kruys A."/>
            <person name="Hutchinson M.I."/>
            <person name="Powell A.J."/>
            <person name="Barry K."/>
            <person name="Miller A.N."/>
            <person name="Grigoriev I.V."/>
            <person name="Debuchy R."/>
            <person name="Gladieux P."/>
            <person name="Thoren M.H."/>
            <person name="Johannesson H."/>
        </authorList>
    </citation>
    <scope>NUCLEOTIDE SEQUENCE</scope>
    <source>
        <strain evidence="14">FGSC 1904</strain>
    </source>
</reference>
<dbReference type="Proteomes" id="UP001281003">
    <property type="component" value="Unassembled WGS sequence"/>
</dbReference>
<proteinExistence type="inferred from homology"/>
<reference evidence="14" key="1">
    <citation type="journal article" date="2023" name="Mol. Phylogenet. Evol.">
        <title>Genome-scale phylogeny and comparative genomics of the fungal order Sordariales.</title>
        <authorList>
            <person name="Hensen N."/>
            <person name="Bonometti L."/>
            <person name="Westerberg I."/>
            <person name="Brannstrom I.O."/>
            <person name="Guillou S."/>
            <person name="Cros-Aarteil S."/>
            <person name="Calhoun S."/>
            <person name="Haridas S."/>
            <person name="Kuo A."/>
            <person name="Mondo S."/>
            <person name="Pangilinan J."/>
            <person name="Riley R."/>
            <person name="LaButti K."/>
            <person name="Andreopoulos B."/>
            <person name="Lipzen A."/>
            <person name="Chen C."/>
            <person name="Yan M."/>
            <person name="Daum C."/>
            <person name="Ng V."/>
            <person name="Clum A."/>
            <person name="Steindorff A."/>
            <person name="Ohm R.A."/>
            <person name="Martin F."/>
            <person name="Silar P."/>
            <person name="Natvig D.O."/>
            <person name="Lalanne C."/>
            <person name="Gautier V."/>
            <person name="Ament-Velasquez S.L."/>
            <person name="Kruys A."/>
            <person name="Hutchinson M.I."/>
            <person name="Powell A.J."/>
            <person name="Barry K."/>
            <person name="Miller A.N."/>
            <person name="Grigoriev I.V."/>
            <person name="Debuchy R."/>
            <person name="Gladieux P."/>
            <person name="Hiltunen Thoren M."/>
            <person name="Johannesson H."/>
        </authorList>
    </citation>
    <scope>NUCLEOTIDE SEQUENCE</scope>
    <source>
        <strain evidence="14">FGSC 1904</strain>
    </source>
</reference>
<comment type="pathway">
    <text evidence="2">Protein modification; protein sumoylation.</text>
</comment>
<gene>
    <name evidence="14" type="ORF">B0T20DRAFT_476167</name>
</gene>
<evidence type="ECO:0000256" key="5">
    <source>
        <dbReference type="ARBA" id="ARBA00022723"/>
    </source>
</evidence>
<dbReference type="PANTHER" id="PTHR21330:SF1">
    <property type="entry name" value="E3 SUMO-PROTEIN LIGASE NSE2"/>
    <property type="match status" value="1"/>
</dbReference>
<dbReference type="GO" id="GO:0000724">
    <property type="term" value="P:double-strand break repair via homologous recombination"/>
    <property type="evidence" value="ECO:0007669"/>
    <property type="project" value="InterPro"/>
</dbReference>
<feature type="compositionally biased region" description="Polar residues" evidence="12">
    <location>
        <begin position="12"/>
        <end position="25"/>
    </location>
</feature>
<feature type="region of interest" description="Disordered" evidence="12">
    <location>
        <begin position="1"/>
        <end position="43"/>
    </location>
</feature>
<dbReference type="GO" id="GO:0016925">
    <property type="term" value="P:protein sumoylation"/>
    <property type="evidence" value="ECO:0007669"/>
    <property type="project" value="TreeGrafter"/>
</dbReference>
<dbReference type="Gene3D" id="3.30.40.10">
    <property type="entry name" value="Zinc/RING finger domain, C3HC4 (zinc finger)"/>
    <property type="match status" value="1"/>
</dbReference>
<comment type="subcellular location">
    <subcellularLocation>
        <location evidence="1">Nucleus</location>
    </subcellularLocation>
</comment>
<evidence type="ECO:0000256" key="12">
    <source>
        <dbReference type="SAM" id="MobiDB-lite"/>
    </source>
</evidence>
<dbReference type="EMBL" id="JAUTDP010000002">
    <property type="protein sequence ID" value="KAK3402062.1"/>
    <property type="molecule type" value="Genomic_DNA"/>
</dbReference>
<protein>
    <submittedName>
        <fullName evidence="14">Zinc-finger of the MIZ type in Nse subunit-domain-containing protein</fullName>
    </submittedName>
</protein>
<feature type="compositionally biased region" description="Basic and acidic residues" evidence="12">
    <location>
        <begin position="212"/>
        <end position="225"/>
    </location>
</feature>
<feature type="compositionally biased region" description="Basic residues" evidence="12">
    <location>
        <begin position="158"/>
        <end position="174"/>
    </location>
</feature>
<feature type="compositionally biased region" description="Acidic residues" evidence="12">
    <location>
        <begin position="180"/>
        <end position="204"/>
    </location>
</feature>
<feature type="region of interest" description="Disordered" evidence="12">
    <location>
        <begin position="359"/>
        <end position="406"/>
    </location>
</feature>
<sequence>MPSGQFVRGSRRPQSTASASTSAHNGSDLPPYEPPSHPMNDAGKLALANITNNNADVRKYEDHLAKSATYLREAVGAINDTLFARKSQLASRIEKRRGRGETEKGEGEAELEEYVNKLNGDVTHLTEEIEAALRQVIDYRAEVQGDKKVLDSVVDQVHKRKPRRERPSRKRKAAQRASNDSDEEMGGVDDEPEEAEAAEAEDETPLTGVREALSKARESRAREYRATSAYDRYASNNEYIAFKKMWHDAQHPEDQVPLPDASTWFDNQGRPIWDGAPAGDEDLIIEREVQDLTCKLTLRPFKEPYANHKCPHVFERTAIMEYLREQGGKAQCPVCNQELRIKDLYLDELTLRKVKRAARAARQGEEDRSSNADPDEQMDESVLVGESTQLRSGRASSSRIKQDDSE</sequence>
<dbReference type="InterPro" id="IPR004181">
    <property type="entry name" value="Znf_MIZ"/>
</dbReference>
<dbReference type="AlphaFoldDB" id="A0AAE0PLL4"/>
<name>A0AAE0PLL4_SORBR</name>
<evidence type="ECO:0000256" key="2">
    <source>
        <dbReference type="ARBA" id="ARBA00004718"/>
    </source>
</evidence>
<feature type="domain" description="SP-RING-type" evidence="13">
    <location>
        <begin position="279"/>
        <end position="359"/>
    </location>
</feature>
<evidence type="ECO:0000259" key="13">
    <source>
        <dbReference type="PROSITE" id="PS51044"/>
    </source>
</evidence>
<evidence type="ECO:0000256" key="11">
    <source>
        <dbReference type="SAM" id="Coils"/>
    </source>
</evidence>
<feature type="region of interest" description="Disordered" evidence="12">
    <location>
        <begin position="153"/>
        <end position="225"/>
    </location>
</feature>
<keyword evidence="9" id="KW-0539">Nucleus</keyword>
<dbReference type="InterPro" id="IPR013083">
    <property type="entry name" value="Znf_RING/FYVE/PHD"/>
</dbReference>
<dbReference type="CDD" id="cd16651">
    <property type="entry name" value="SPL-RING_NSE2"/>
    <property type="match status" value="1"/>
</dbReference>
<keyword evidence="8" id="KW-0862">Zinc</keyword>
<comment type="caution">
    <text evidence="14">The sequence shown here is derived from an EMBL/GenBank/DDBJ whole genome shotgun (WGS) entry which is preliminary data.</text>
</comment>
<organism evidence="14 15">
    <name type="scientific">Sordaria brevicollis</name>
    <dbReference type="NCBI Taxonomy" id="83679"/>
    <lineage>
        <taxon>Eukaryota</taxon>
        <taxon>Fungi</taxon>
        <taxon>Dikarya</taxon>
        <taxon>Ascomycota</taxon>
        <taxon>Pezizomycotina</taxon>
        <taxon>Sordariomycetes</taxon>
        <taxon>Sordariomycetidae</taxon>
        <taxon>Sordariales</taxon>
        <taxon>Sordariaceae</taxon>
        <taxon>Sordaria</taxon>
    </lineage>
</organism>
<evidence type="ECO:0000313" key="15">
    <source>
        <dbReference type="Proteomes" id="UP001281003"/>
    </source>
</evidence>
<evidence type="ECO:0000256" key="3">
    <source>
        <dbReference type="ARBA" id="ARBA00008212"/>
    </source>
</evidence>
<evidence type="ECO:0000256" key="7">
    <source>
        <dbReference type="ARBA" id="ARBA00022786"/>
    </source>
</evidence>
<evidence type="ECO:0000256" key="6">
    <source>
        <dbReference type="ARBA" id="ARBA00022771"/>
    </source>
</evidence>
<comment type="similarity">
    <text evidence="3">Belongs to the NSE2 family.</text>
</comment>
<keyword evidence="6 10" id="KW-0863">Zinc-finger</keyword>
<keyword evidence="15" id="KW-1185">Reference proteome</keyword>
<dbReference type="SUPFAM" id="SSF57850">
    <property type="entry name" value="RING/U-box"/>
    <property type="match status" value="1"/>
</dbReference>
<feature type="compositionally biased region" description="Polar residues" evidence="12">
    <location>
        <begin position="386"/>
        <end position="399"/>
    </location>
</feature>
<keyword evidence="4" id="KW-0808">Transferase</keyword>
<evidence type="ECO:0000256" key="1">
    <source>
        <dbReference type="ARBA" id="ARBA00004123"/>
    </source>
</evidence>
<dbReference type="PROSITE" id="PS51044">
    <property type="entry name" value="ZF_SP_RING"/>
    <property type="match status" value="1"/>
</dbReference>
<dbReference type="GO" id="GO:0030915">
    <property type="term" value="C:Smc5-Smc6 complex"/>
    <property type="evidence" value="ECO:0007669"/>
    <property type="project" value="InterPro"/>
</dbReference>